<organism evidence="1 2">
    <name type="scientific">Actimicrobium antarcticum</name>
    <dbReference type="NCBI Taxonomy" id="1051899"/>
    <lineage>
        <taxon>Bacteria</taxon>
        <taxon>Pseudomonadati</taxon>
        <taxon>Pseudomonadota</taxon>
        <taxon>Betaproteobacteria</taxon>
        <taxon>Burkholderiales</taxon>
        <taxon>Oxalobacteraceae</taxon>
        <taxon>Actimicrobium</taxon>
    </lineage>
</organism>
<reference evidence="2" key="1">
    <citation type="journal article" date="2019" name="Int. J. Syst. Evol. Microbiol.">
        <title>The Global Catalogue of Microorganisms (GCM) 10K type strain sequencing project: providing services to taxonomists for standard genome sequencing and annotation.</title>
        <authorList>
            <consortium name="The Broad Institute Genomics Platform"/>
            <consortium name="The Broad Institute Genome Sequencing Center for Infectious Disease"/>
            <person name="Wu L."/>
            <person name="Ma J."/>
        </authorList>
    </citation>
    <scope>NUCLEOTIDE SEQUENCE [LARGE SCALE GENOMIC DNA]</scope>
    <source>
        <strain evidence="2">JCM 16673</strain>
    </source>
</reference>
<proteinExistence type="predicted"/>
<sequence>MRLAQYEQIVVVFVDAHTGFCMDTQLGGKWRLPDAAVNSSPVPANIESPVRQAHDDCLAAFHNDDLRVVGALRLALENQRRVAMANERLALARRCLQQTGVPAARKQCLEHATGDTLTETQWKRWNVLHQLWLRSA</sequence>
<dbReference type="Proteomes" id="UP001501353">
    <property type="component" value="Unassembled WGS sequence"/>
</dbReference>
<comment type="caution">
    <text evidence="1">The sequence shown here is derived from an EMBL/GenBank/DDBJ whole genome shotgun (WGS) entry which is preliminary data.</text>
</comment>
<evidence type="ECO:0000313" key="1">
    <source>
        <dbReference type="EMBL" id="GAA4021671.1"/>
    </source>
</evidence>
<accession>A0ABP7T6M1</accession>
<protein>
    <recommendedName>
        <fullName evidence="3">DUF222 domain-containing protein</fullName>
    </recommendedName>
</protein>
<evidence type="ECO:0000313" key="2">
    <source>
        <dbReference type="Proteomes" id="UP001501353"/>
    </source>
</evidence>
<evidence type="ECO:0008006" key="3">
    <source>
        <dbReference type="Google" id="ProtNLM"/>
    </source>
</evidence>
<dbReference type="EMBL" id="BAAAZE010000008">
    <property type="protein sequence ID" value="GAA4021671.1"/>
    <property type="molecule type" value="Genomic_DNA"/>
</dbReference>
<gene>
    <name evidence="1" type="ORF">GCM10022212_18300</name>
</gene>
<keyword evidence="2" id="KW-1185">Reference proteome</keyword>
<name>A0ABP7T6M1_9BURK</name>